<gene>
    <name evidence="1" type="ORF">H4N64_39050</name>
</gene>
<reference evidence="1 2" key="1">
    <citation type="submission" date="2020-08" db="EMBL/GenBank/DDBJ databases">
        <title>Streptomyces sp. PSKA01 genome sequencing and assembly.</title>
        <authorList>
            <person name="Mandal S."/>
            <person name="Maiti P.K."/>
            <person name="Das P."/>
        </authorList>
    </citation>
    <scope>NUCLEOTIDE SEQUENCE [LARGE SCALE GENOMIC DNA]</scope>
    <source>
        <strain evidence="1 2">PSKA01</strain>
    </source>
</reference>
<dbReference type="PANTHER" id="PTHR37694">
    <property type="entry name" value="SLR8022 PROTEIN"/>
    <property type="match status" value="1"/>
</dbReference>
<dbReference type="InterPro" id="IPR014710">
    <property type="entry name" value="RmlC-like_jellyroll"/>
</dbReference>
<name>A0A7X1JBY0_9ACTN</name>
<sequence length="119" mass="12366">MTTPAHSPADGAAEVVALDVLAERLLSEAAASSAGRAARAVAVLPGLRATLIALNAGQELAEHQAPGSALLACLAGSVRLATPEREWSLHRRTLISVPPERHRLIADTPAVVMVIVRLD</sequence>
<organism evidence="1 2">
    <name type="scientific">Streptomyces cupreus</name>
    <dbReference type="NCBI Taxonomy" id="2759956"/>
    <lineage>
        <taxon>Bacteria</taxon>
        <taxon>Bacillati</taxon>
        <taxon>Actinomycetota</taxon>
        <taxon>Actinomycetes</taxon>
        <taxon>Kitasatosporales</taxon>
        <taxon>Streptomycetaceae</taxon>
        <taxon>Streptomyces</taxon>
    </lineage>
</organism>
<comment type="caution">
    <text evidence="1">The sequence shown here is derived from an EMBL/GenBank/DDBJ whole genome shotgun (WGS) entry which is preliminary data.</text>
</comment>
<dbReference type="AlphaFoldDB" id="A0A7X1JBY0"/>
<dbReference type="InterPro" id="IPR011051">
    <property type="entry name" value="RmlC_Cupin_sf"/>
</dbReference>
<evidence type="ECO:0008006" key="3">
    <source>
        <dbReference type="Google" id="ProtNLM"/>
    </source>
</evidence>
<protein>
    <recommendedName>
        <fullName evidence="3">Cupin</fullName>
    </recommendedName>
</protein>
<evidence type="ECO:0000313" key="2">
    <source>
        <dbReference type="Proteomes" id="UP000584670"/>
    </source>
</evidence>
<dbReference type="PANTHER" id="PTHR37694:SF1">
    <property type="entry name" value="SLR8022 PROTEIN"/>
    <property type="match status" value="1"/>
</dbReference>
<dbReference type="EMBL" id="JACMSF010000077">
    <property type="protein sequence ID" value="MBC2907414.1"/>
    <property type="molecule type" value="Genomic_DNA"/>
</dbReference>
<proteinExistence type="predicted"/>
<evidence type="ECO:0000313" key="1">
    <source>
        <dbReference type="EMBL" id="MBC2907414.1"/>
    </source>
</evidence>
<dbReference type="Proteomes" id="UP000584670">
    <property type="component" value="Unassembled WGS sequence"/>
</dbReference>
<accession>A0A7X1JBY0</accession>
<dbReference type="SUPFAM" id="SSF51182">
    <property type="entry name" value="RmlC-like cupins"/>
    <property type="match status" value="1"/>
</dbReference>
<keyword evidence="2" id="KW-1185">Reference proteome</keyword>
<dbReference type="Gene3D" id="2.60.120.10">
    <property type="entry name" value="Jelly Rolls"/>
    <property type="match status" value="1"/>
</dbReference>
<dbReference type="RefSeq" id="WP_186287363.1">
    <property type="nucleotide sequence ID" value="NZ_JACMSF010000077.1"/>
</dbReference>